<dbReference type="GO" id="GO:0005739">
    <property type="term" value="C:mitochondrion"/>
    <property type="evidence" value="ECO:0007669"/>
    <property type="project" value="UniProtKB-SubCell"/>
</dbReference>
<evidence type="ECO:0000256" key="2">
    <source>
        <dbReference type="ARBA" id="ARBA00004173"/>
    </source>
</evidence>
<evidence type="ECO:0000256" key="9">
    <source>
        <dbReference type="RuleBase" id="RU004447"/>
    </source>
</evidence>
<evidence type="ECO:0000256" key="6">
    <source>
        <dbReference type="ARBA" id="ARBA00022833"/>
    </source>
</evidence>
<comment type="similarity">
    <text evidence="9">Belongs to the peptidase M16 family.</text>
</comment>
<protein>
    <recommendedName>
        <fullName evidence="13">Mitochondrial processing peptidase beta subunit</fullName>
    </recommendedName>
</protein>
<dbReference type="EMBL" id="HBHP01028669">
    <property type="protein sequence ID" value="CAD9773735.1"/>
    <property type="molecule type" value="Transcribed_RNA"/>
</dbReference>
<evidence type="ECO:0000256" key="4">
    <source>
        <dbReference type="ARBA" id="ARBA00022723"/>
    </source>
</evidence>
<evidence type="ECO:0000256" key="1">
    <source>
        <dbReference type="ARBA" id="ARBA00001947"/>
    </source>
</evidence>
<comment type="subcellular location">
    <subcellularLocation>
        <location evidence="2">Mitochondrion</location>
    </subcellularLocation>
</comment>
<dbReference type="InterPro" id="IPR011249">
    <property type="entry name" value="Metalloenz_LuxS/M16"/>
</dbReference>
<proteinExistence type="inferred from homology"/>
<dbReference type="InterPro" id="IPR011765">
    <property type="entry name" value="Pept_M16_N"/>
</dbReference>
<reference evidence="12" key="1">
    <citation type="submission" date="2021-01" db="EMBL/GenBank/DDBJ databases">
        <authorList>
            <person name="Corre E."/>
            <person name="Pelletier E."/>
            <person name="Niang G."/>
            <person name="Scheremetjew M."/>
            <person name="Finn R."/>
            <person name="Kale V."/>
            <person name="Holt S."/>
            <person name="Cochrane G."/>
            <person name="Meng A."/>
            <person name="Brown T."/>
            <person name="Cohen L."/>
        </authorList>
    </citation>
    <scope>NUCLEOTIDE SEQUENCE</scope>
    <source>
        <strain evidence="12">CCMP622</strain>
    </source>
</reference>
<comment type="cofactor">
    <cofactor evidence="1">
        <name>Zn(2+)</name>
        <dbReference type="ChEBI" id="CHEBI:29105"/>
    </cofactor>
</comment>
<dbReference type="GO" id="GO:0046872">
    <property type="term" value="F:metal ion binding"/>
    <property type="evidence" value="ECO:0007669"/>
    <property type="project" value="UniProtKB-KW"/>
</dbReference>
<evidence type="ECO:0000256" key="5">
    <source>
        <dbReference type="ARBA" id="ARBA00022801"/>
    </source>
</evidence>
<feature type="domain" description="Peptidase M16 N-terminal" evidence="10">
    <location>
        <begin position="45"/>
        <end position="190"/>
    </location>
</feature>
<keyword evidence="6" id="KW-0862">Zinc</keyword>
<dbReference type="GO" id="GO:0006508">
    <property type="term" value="P:proteolysis"/>
    <property type="evidence" value="ECO:0007669"/>
    <property type="project" value="UniProtKB-KW"/>
</dbReference>
<organism evidence="12">
    <name type="scientific">Lotharella oceanica</name>
    <dbReference type="NCBI Taxonomy" id="641309"/>
    <lineage>
        <taxon>Eukaryota</taxon>
        <taxon>Sar</taxon>
        <taxon>Rhizaria</taxon>
        <taxon>Cercozoa</taxon>
        <taxon>Chlorarachniophyceae</taxon>
        <taxon>Lotharella</taxon>
    </lineage>
</organism>
<dbReference type="InterPro" id="IPR007863">
    <property type="entry name" value="Peptidase_M16_C"/>
</dbReference>
<dbReference type="PANTHER" id="PTHR11851">
    <property type="entry name" value="METALLOPROTEASE"/>
    <property type="match status" value="1"/>
</dbReference>
<evidence type="ECO:0000256" key="3">
    <source>
        <dbReference type="ARBA" id="ARBA00022670"/>
    </source>
</evidence>
<evidence type="ECO:0000313" key="12">
    <source>
        <dbReference type="EMBL" id="CAD9773735.1"/>
    </source>
</evidence>
<sequence>MHSTLASKNVMRAACKKLCRRMSTIPNLETMPKTTVSRLSNGMRVASEPCVGNTVTVGVWVDTGSRYETEENNGVAHFLEHMFFKGTKSRTQTDLEKEIENMGGHLNAYTSREQTVFFARVFKEDTGKAVDILADILQNSNFDQTLIDREKSTILREMQEVESQIEEVVFDRLHETAYRGCSLGRTILGPAENINKMTQAMIKDYVDTHYTAPRMAVIGAGAIDHNELVKLADAHFGNVPNEGKKSATFEKAVYTGSEIRERYDDMPEAHIAYALPIGGWTDPDTFPFLVMQNMIGMWDETMPGGQFSRVPLIAKSAKLRMAKKIQAFCTQYSDTGLFGVYAVGEPQALDDLMYNVQGAVTDFAYDVDETLLEQAKKAMIIQYLGVADGSTQVCEEVGRQILSYGRRIHPVETVARIQAVDAAAIKAAASKFLYDQCHALASIGPTHEMKDYVQMRRGTYRLDC</sequence>
<keyword evidence="4" id="KW-0479">Metal-binding</keyword>
<keyword evidence="3" id="KW-0645">Protease</keyword>
<dbReference type="SUPFAM" id="SSF63411">
    <property type="entry name" value="LuxS/MPP-like metallohydrolase"/>
    <property type="match status" value="2"/>
</dbReference>
<dbReference type="PROSITE" id="PS00143">
    <property type="entry name" value="INSULINASE"/>
    <property type="match status" value="1"/>
</dbReference>
<dbReference type="InterPro" id="IPR050361">
    <property type="entry name" value="MPP/UQCRC_Complex"/>
</dbReference>
<dbReference type="Pfam" id="PF00675">
    <property type="entry name" value="Peptidase_M16"/>
    <property type="match status" value="1"/>
</dbReference>
<keyword evidence="7" id="KW-0482">Metalloprotease</keyword>
<accession>A0A7S2TYI7</accession>
<evidence type="ECO:0000256" key="7">
    <source>
        <dbReference type="ARBA" id="ARBA00023049"/>
    </source>
</evidence>
<dbReference type="InterPro" id="IPR001431">
    <property type="entry name" value="Pept_M16_Zn_BS"/>
</dbReference>
<dbReference type="Gene3D" id="3.30.830.10">
    <property type="entry name" value="Metalloenzyme, LuxS/M16 peptidase-like"/>
    <property type="match status" value="2"/>
</dbReference>
<dbReference type="FunFam" id="3.30.830.10:FF:000002">
    <property type="entry name" value="Mitochondrial-processing peptidase subunit beta"/>
    <property type="match status" value="1"/>
</dbReference>
<evidence type="ECO:0000256" key="8">
    <source>
        <dbReference type="ARBA" id="ARBA00023128"/>
    </source>
</evidence>
<dbReference type="PANTHER" id="PTHR11851:SF149">
    <property type="entry name" value="GH01077P"/>
    <property type="match status" value="1"/>
</dbReference>
<evidence type="ECO:0000259" key="10">
    <source>
        <dbReference type="Pfam" id="PF00675"/>
    </source>
</evidence>
<keyword evidence="5" id="KW-0378">Hydrolase</keyword>
<feature type="domain" description="Peptidase M16 C-terminal" evidence="11">
    <location>
        <begin position="197"/>
        <end position="379"/>
    </location>
</feature>
<dbReference type="AlphaFoldDB" id="A0A7S2TYI7"/>
<keyword evidence="8" id="KW-0496">Mitochondrion</keyword>
<evidence type="ECO:0008006" key="13">
    <source>
        <dbReference type="Google" id="ProtNLM"/>
    </source>
</evidence>
<name>A0A7S2TYI7_9EUKA</name>
<dbReference type="GO" id="GO:0004222">
    <property type="term" value="F:metalloendopeptidase activity"/>
    <property type="evidence" value="ECO:0007669"/>
    <property type="project" value="InterPro"/>
</dbReference>
<gene>
    <name evidence="12" type="ORF">LSP00402_LOCUS17727</name>
</gene>
<dbReference type="Pfam" id="PF05193">
    <property type="entry name" value="Peptidase_M16_C"/>
    <property type="match status" value="1"/>
</dbReference>
<evidence type="ECO:0000259" key="11">
    <source>
        <dbReference type="Pfam" id="PF05193"/>
    </source>
</evidence>